<comment type="caution">
    <text evidence="1">The sequence shown here is derived from an EMBL/GenBank/DDBJ whole genome shotgun (WGS) entry which is preliminary data.</text>
</comment>
<name>A0ABT5S4A5_9FLAO</name>
<proteinExistence type="predicted"/>
<dbReference type="EMBL" id="JAOSLC020000001">
    <property type="protein sequence ID" value="MDD7912938.1"/>
    <property type="molecule type" value="Genomic_DNA"/>
</dbReference>
<dbReference type="RefSeq" id="WP_265726976.1">
    <property type="nucleotide sequence ID" value="NZ_JAOSLC020000001.1"/>
</dbReference>
<keyword evidence="2" id="KW-1185">Reference proteome</keyword>
<evidence type="ECO:0000313" key="1">
    <source>
        <dbReference type="EMBL" id="MDD7912938.1"/>
    </source>
</evidence>
<dbReference type="Proteomes" id="UP001151478">
    <property type="component" value="Unassembled WGS sequence"/>
</dbReference>
<organism evidence="1 2">
    <name type="scientific">Polaribacter ponticola</name>
    <dbReference type="NCBI Taxonomy" id="2978475"/>
    <lineage>
        <taxon>Bacteria</taxon>
        <taxon>Pseudomonadati</taxon>
        <taxon>Bacteroidota</taxon>
        <taxon>Flavobacteriia</taxon>
        <taxon>Flavobacteriales</taxon>
        <taxon>Flavobacteriaceae</taxon>
    </lineage>
</organism>
<protein>
    <submittedName>
        <fullName evidence="1">Uncharacterized protein</fullName>
    </submittedName>
</protein>
<gene>
    <name evidence="1" type="ORF">N5A56_000150</name>
</gene>
<reference evidence="1" key="1">
    <citation type="submission" date="2023-02" db="EMBL/GenBank/DDBJ databases">
        <title>Polaribacter ponticola sp. nov., isolated from seawater.</title>
        <authorList>
            <person name="Baek J.H."/>
            <person name="Kim J.M."/>
            <person name="Choi D.G."/>
            <person name="Jeon C.O."/>
        </authorList>
    </citation>
    <scope>NUCLEOTIDE SEQUENCE</scope>
    <source>
        <strain evidence="1">MSW5</strain>
    </source>
</reference>
<evidence type="ECO:0000313" key="2">
    <source>
        <dbReference type="Proteomes" id="UP001151478"/>
    </source>
</evidence>
<sequence length="84" mass="9713">MKSTNIKDTIIDAFTVVGDNLKKHQHALQRLHDTNLWLKENETHACIDNKELITDVLNTFIHLGFMVQNQEKEITTFTESCLTD</sequence>
<accession>A0ABT5S4A5</accession>